<keyword evidence="6" id="KW-1185">Reference proteome</keyword>
<dbReference type="Gene3D" id="3.50.50.60">
    <property type="entry name" value="FAD/NAD(P)-binding domain"/>
    <property type="match status" value="2"/>
</dbReference>
<dbReference type="Proteomes" id="UP001164286">
    <property type="component" value="Unassembled WGS sequence"/>
</dbReference>
<protein>
    <recommendedName>
        <fullName evidence="4">FAD/NAD(P)-binding domain-containing protein</fullName>
    </recommendedName>
</protein>
<evidence type="ECO:0000256" key="1">
    <source>
        <dbReference type="ARBA" id="ARBA00009333"/>
    </source>
</evidence>
<evidence type="ECO:0000256" key="2">
    <source>
        <dbReference type="ARBA" id="ARBA00022630"/>
    </source>
</evidence>
<keyword evidence="2" id="KW-0285">Flavoprotein</keyword>
<feature type="domain" description="FAD/NAD(P)-binding" evidence="4">
    <location>
        <begin position="11"/>
        <end position="136"/>
    </location>
</feature>
<accession>A0AA38HD83</accession>
<dbReference type="InterPro" id="IPR023753">
    <property type="entry name" value="FAD/NAD-binding_dom"/>
</dbReference>
<keyword evidence="3" id="KW-0560">Oxidoreductase</keyword>
<dbReference type="InterPro" id="IPR036188">
    <property type="entry name" value="FAD/NAD-bd_sf"/>
</dbReference>
<comment type="caution">
    <text evidence="5">The sequence shown here is derived from an EMBL/GenBank/DDBJ whole genome shotgun (WGS) entry which is preliminary data.</text>
</comment>
<dbReference type="PANTHER" id="PTHR48105">
    <property type="entry name" value="THIOREDOXIN REDUCTASE 1-RELATED-RELATED"/>
    <property type="match status" value="1"/>
</dbReference>
<evidence type="ECO:0000259" key="4">
    <source>
        <dbReference type="Pfam" id="PF07992"/>
    </source>
</evidence>
<organism evidence="5 6">
    <name type="scientific">Dioszegia hungarica</name>
    <dbReference type="NCBI Taxonomy" id="4972"/>
    <lineage>
        <taxon>Eukaryota</taxon>
        <taxon>Fungi</taxon>
        <taxon>Dikarya</taxon>
        <taxon>Basidiomycota</taxon>
        <taxon>Agaricomycotina</taxon>
        <taxon>Tremellomycetes</taxon>
        <taxon>Tremellales</taxon>
        <taxon>Bulleribasidiaceae</taxon>
        <taxon>Dioszegia</taxon>
    </lineage>
</organism>
<dbReference type="AlphaFoldDB" id="A0AA38HD83"/>
<dbReference type="PRINTS" id="PR00469">
    <property type="entry name" value="PNDRDTASEII"/>
</dbReference>
<evidence type="ECO:0000313" key="5">
    <source>
        <dbReference type="EMBL" id="KAI9638897.1"/>
    </source>
</evidence>
<gene>
    <name evidence="5" type="ORF">MKK02DRAFT_35802</name>
</gene>
<comment type="similarity">
    <text evidence="1">Belongs to the class-II pyridine nucleotide-disulfide oxidoreductase family.</text>
</comment>
<dbReference type="GO" id="GO:0097237">
    <property type="term" value="P:cellular response to toxic substance"/>
    <property type="evidence" value="ECO:0007669"/>
    <property type="project" value="UniProtKB-ARBA"/>
</dbReference>
<reference evidence="5" key="1">
    <citation type="journal article" date="2022" name="G3 (Bethesda)">
        <title>High quality genome of the basidiomycete yeast Dioszegia hungarica PDD-24b-2 isolated from cloud water.</title>
        <authorList>
            <person name="Jarrige D."/>
            <person name="Haridas S."/>
            <person name="Bleykasten-Grosshans C."/>
            <person name="Joly M."/>
            <person name="Nadalig T."/>
            <person name="Sancelme M."/>
            <person name="Vuilleumier S."/>
            <person name="Grigoriev I.V."/>
            <person name="Amato P."/>
            <person name="Bringel F."/>
        </authorList>
    </citation>
    <scope>NUCLEOTIDE SEQUENCE</scope>
    <source>
        <strain evidence="5">PDD-24b-2</strain>
    </source>
</reference>
<dbReference type="Pfam" id="PF07992">
    <property type="entry name" value="Pyr_redox_2"/>
    <property type="match status" value="1"/>
</dbReference>
<name>A0AA38HD83_9TREE</name>
<dbReference type="EMBL" id="JAKWFO010000002">
    <property type="protein sequence ID" value="KAI9638897.1"/>
    <property type="molecule type" value="Genomic_DNA"/>
</dbReference>
<dbReference type="RefSeq" id="XP_052948674.1">
    <property type="nucleotide sequence ID" value="XM_053089270.1"/>
</dbReference>
<dbReference type="SUPFAM" id="SSF51905">
    <property type="entry name" value="FAD/NAD(P)-binding domain"/>
    <property type="match status" value="1"/>
</dbReference>
<evidence type="ECO:0000256" key="3">
    <source>
        <dbReference type="ARBA" id="ARBA00023002"/>
    </source>
</evidence>
<sequence length="351" mass="37845">MSTTTTTSQVDLLIVGGGPAGLSAALMFSRLRRPTIVYDSGLYRNVQSPTAHTILGHEPISPEAYRRKARSEIEQGYEWTQFVDGKITKLVKSDKGFEAEDAEGNKVLAKKVILATGVRDVLPAIPGLQEAWGHRAIHCIFCHGTETRDQPFGFLLTGANAKFNPMIMASGFKLWNTLTHPKTFFFTHGMHTTTPEGLRDSGLEKFMGIIKAHPDKYEIVNDEITSVEQSASTLTLSFASRAPLSIPYILVFPERILPSPHAESILTKDLLLADLTPFGGSIAAPDPALPAAGMPRMGDDPRTQVPGLFWAGNSGSPMANVNLSVAQGQQAAAFAGESLGEEDLQAMLASV</sequence>
<dbReference type="GeneID" id="77728475"/>
<proteinExistence type="inferred from homology"/>
<dbReference type="InterPro" id="IPR050097">
    <property type="entry name" value="Ferredoxin-NADP_redctase_2"/>
</dbReference>
<evidence type="ECO:0000313" key="6">
    <source>
        <dbReference type="Proteomes" id="UP001164286"/>
    </source>
</evidence>
<dbReference type="PRINTS" id="PR00368">
    <property type="entry name" value="FADPNR"/>
</dbReference>
<dbReference type="GO" id="GO:0016491">
    <property type="term" value="F:oxidoreductase activity"/>
    <property type="evidence" value="ECO:0007669"/>
    <property type="project" value="UniProtKB-KW"/>
</dbReference>